<reference evidence="2" key="1">
    <citation type="submission" date="2013-10" db="EMBL/GenBank/DDBJ databases">
        <title>Genomic analysis of the causative agents of coccidiosis in chickens.</title>
        <authorList>
            <person name="Reid A.J."/>
            <person name="Blake D."/>
            <person name="Billington K."/>
            <person name="Browne H."/>
            <person name="Dunn M."/>
            <person name="Hung S."/>
            <person name="Kawahara F."/>
            <person name="Miranda-Saavedra D."/>
            <person name="Mourier T."/>
            <person name="Nagra H."/>
            <person name="Otto T.D."/>
            <person name="Rawlings N."/>
            <person name="Sanchez A."/>
            <person name="Sanders M."/>
            <person name="Subramaniam C."/>
            <person name="Tay Y."/>
            <person name="Dear P."/>
            <person name="Doerig C."/>
            <person name="Gruber A."/>
            <person name="Parkinson J."/>
            <person name="Shirley M."/>
            <person name="Wan K.L."/>
            <person name="Berriman M."/>
            <person name="Tomley F."/>
            <person name="Pain A."/>
        </authorList>
    </citation>
    <scope>NUCLEOTIDE SEQUENCE [LARGE SCALE GENOMIC DNA]</scope>
    <source>
        <strain evidence="2">Weybridge</strain>
    </source>
</reference>
<dbReference type="PANTHER" id="PTHR13238:SF0">
    <property type="entry name" value="CILIA- AND FLAGELLA-ASSOCIATED PROTEIN 298"/>
    <property type="match status" value="1"/>
</dbReference>
<dbReference type="OMA" id="YRKQEEW"/>
<dbReference type="Pfam" id="PF11069">
    <property type="entry name" value="CFAP298"/>
    <property type="match status" value="1"/>
</dbReference>
<name>U6MEH9_EIMMA</name>
<evidence type="ECO:0000313" key="3">
    <source>
        <dbReference type="Proteomes" id="UP000030763"/>
    </source>
</evidence>
<dbReference type="EMBL" id="HG721241">
    <property type="protein sequence ID" value="CDJ60050.1"/>
    <property type="molecule type" value="Genomic_DNA"/>
</dbReference>
<dbReference type="InterPro" id="IPR021298">
    <property type="entry name" value="CFAP298"/>
</dbReference>
<sequence>MVLLHVKTADEQHQFLFNTKTSEIVKDVISEVTALHLKRMKALKVADAAEALATYGPLRPEETRGLTEEVAKLSNLNVYPDGPPTNPDPHFYRTGLPPPKEVADIILRTCAEAKEALSHKKVERREALRLEAVQETLNVLQGALQIAYPANHGLPSWEPVRLILEDKETTGSQEISENITLENACLWWTGKQLQQTEALSKYLGTNEKTKTVVRLQPKNAASIPREILAHFRLLFFSGIDGSVPAMACAAVASTDVGPPIREPRMDAETHKAVLAYCHKKRQEDKVRQYPQNMPFYPLAFPELILVIIWASP</sequence>
<gene>
    <name evidence="2" type="ORF">EMWEY_00000430</name>
</gene>
<reference evidence="2" key="2">
    <citation type="submission" date="2013-10" db="EMBL/GenBank/DDBJ databases">
        <authorList>
            <person name="Aslett M."/>
        </authorList>
    </citation>
    <scope>NUCLEOTIDE SEQUENCE [LARGE SCALE GENOMIC DNA]</scope>
    <source>
        <strain evidence="2">Weybridge</strain>
    </source>
</reference>
<dbReference type="PANTHER" id="PTHR13238">
    <property type="entry name" value="PROTEIN C21ORF59"/>
    <property type="match status" value="1"/>
</dbReference>
<comment type="similarity">
    <text evidence="1">Belongs to the CFAP298 family.</text>
</comment>
<dbReference type="OrthoDB" id="276065at2759"/>
<evidence type="ECO:0000256" key="1">
    <source>
        <dbReference type="ARBA" id="ARBA00009619"/>
    </source>
</evidence>
<keyword evidence="3" id="KW-1185">Reference proteome</keyword>
<dbReference type="Proteomes" id="UP000030763">
    <property type="component" value="Unassembled WGS sequence"/>
</dbReference>
<dbReference type="GO" id="GO:0003352">
    <property type="term" value="P:regulation of cilium movement"/>
    <property type="evidence" value="ECO:0007669"/>
    <property type="project" value="InterPro"/>
</dbReference>
<protein>
    <submittedName>
        <fullName evidence="2">Uncharacterized protein</fullName>
    </submittedName>
</protein>
<dbReference type="VEuPathDB" id="ToxoDB:EMWEY_00000430"/>
<proteinExistence type="inferred from homology"/>
<dbReference type="GeneID" id="25334029"/>
<organism evidence="2 3">
    <name type="scientific">Eimeria maxima</name>
    <name type="common">Coccidian parasite</name>
    <dbReference type="NCBI Taxonomy" id="5804"/>
    <lineage>
        <taxon>Eukaryota</taxon>
        <taxon>Sar</taxon>
        <taxon>Alveolata</taxon>
        <taxon>Apicomplexa</taxon>
        <taxon>Conoidasida</taxon>
        <taxon>Coccidia</taxon>
        <taxon>Eucoccidiorida</taxon>
        <taxon>Eimeriorina</taxon>
        <taxon>Eimeriidae</taxon>
        <taxon>Eimeria</taxon>
    </lineage>
</organism>
<dbReference type="RefSeq" id="XP_013336695.1">
    <property type="nucleotide sequence ID" value="XM_013481241.1"/>
</dbReference>
<accession>U6MEH9</accession>
<dbReference type="AlphaFoldDB" id="U6MEH9"/>
<evidence type="ECO:0000313" key="2">
    <source>
        <dbReference type="EMBL" id="CDJ60050.1"/>
    </source>
</evidence>